<evidence type="ECO:0000313" key="4">
    <source>
        <dbReference type="Proteomes" id="UP000034603"/>
    </source>
</evidence>
<dbReference type="SUPFAM" id="SSF50998">
    <property type="entry name" value="Quinoprotein alcohol dehydrogenase-like"/>
    <property type="match status" value="2"/>
</dbReference>
<feature type="chain" id="PRO_5002533193" description="Dockerin domain-containing protein" evidence="1">
    <location>
        <begin position="26"/>
        <end position="994"/>
    </location>
</feature>
<protein>
    <recommendedName>
        <fullName evidence="2">Dockerin domain-containing protein</fullName>
    </recommendedName>
</protein>
<dbReference type="PANTHER" id="PTHR34512:SF30">
    <property type="entry name" value="OUTER MEMBRANE PROTEIN ASSEMBLY FACTOR BAMB"/>
    <property type="match status" value="1"/>
</dbReference>
<dbReference type="EMBL" id="LBTR01000001">
    <property type="protein sequence ID" value="KKQ46376.1"/>
    <property type="molecule type" value="Genomic_DNA"/>
</dbReference>
<dbReference type="SMART" id="SM00564">
    <property type="entry name" value="PQQ"/>
    <property type="match status" value="4"/>
</dbReference>
<dbReference type="Pfam" id="PF13360">
    <property type="entry name" value="PQQ_2"/>
    <property type="match status" value="1"/>
</dbReference>
<feature type="signal peptide" evidence="1">
    <location>
        <begin position="1"/>
        <end position="25"/>
    </location>
</feature>
<dbReference type="InterPro" id="IPR036439">
    <property type="entry name" value="Dockerin_dom_sf"/>
</dbReference>
<feature type="domain" description="Dockerin" evidence="2">
    <location>
        <begin position="936"/>
        <end position="994"/>
    </location>
</feature>
<dbReference type="SUPFAM" id="SSF63446">
    <property type="entry name" value="Type I dockerin domain"/>
    <property type="match status" value="1"/>
</dbReference>
<gene>
    <name evidence="3" type="ORF">US62_C0001G0019</name>
</gene>
<dbReference type="GO" id="GO:0000272">
    <property type="term" value="P:polysaccharide catabolic process"/>
    <property type="evidence" value="ECO:0007669"/>
    <property type="project" value="InterPro"/>
</dbReference>
<dbReference type="InterPro" id="IPR015943">
    <property type="entry name" value="WD40/YVTN_repeat-like_dom_sf"/>
</dbReference>
<dbReference type="PROSITE" id="PS51766">
    <property type="entry name" value="DOCKERIN"/>
    <property type="match status" value="1"/>
</dbReference>
<name>A0A0G0L0X1_9BACT</name>
<evidence type="ECO:0000256" key="1">
    <source>
        <dbReference type="SAM" id="SignalP"/>
    </source>
</evidence>
<dbReference type="Gene3D" id="2.130.10.10">
    <property type="entry name" value="YVTN repeat-like/Quinoprotein amine dehydrogenase"/>
    <property type="match status" value="1"/>
</dbReference>
<evidence type="ECO:0000313" key="3">
    <source>
        <dbReference type="EMBL" id="KKQ46376.1"/>
    </source>
</evidence>
<dbReference type="Gene3D" id="1.10.1330.10">
    <property type="entry name" value="Dockerin domain"/>
    <property type="match status" value="1"/>
</dbReference>
<dbReference type="PANTHER" id="PTHR34512">
    <property type="entry name" value="CELL SURFACE PROTEIN"/>
    <property type="match status" value="1"/>
</dbReference>
<comment type="caution">
    <text evidence="3">The sequence shown here is derived from an EMBL/GenBank/DDBJ whole genome shotgun (WGS) entry which is preliminary data.</text>
</comment>
<dbReference type="InterPro" id="IPR016134">
    <property type="entry name" value="Dockerin_dom"/>
</dbReference>
<proteinExistence type="predicted"/>
<dbReference type="GO" id="GO:0004553">
    <property type="term" value="F:hydrolase activity, hydrolyzing O-glycosyl compounds"/>
    <property type="evidence" value="ECO:0007669"/>
    <property type="project" value="InterPro"/>
</dbReference>
<accession>A0A0G0L0X1</accession>
<evidence type="ECO:0000259" key="2">
    <source>
        <dbReference type="PROSITE" id="PS51766"/>
    </source>
</evidence>
<dbReference type="PROSITE" id="PS00018">
    <property type="entry name" value="EF_HAND_1"/>
    <property type="match status" value="1"/>
</dbReference>
<dbReference type="InterPro" id="IPR011047">
    <property type="entry name" value="Quinoprotein_ADH-like_sf"/>
</dbReference>
<dbReference type="Pfam" id="PF00404">
    <property type="entry name" value="Dockerin_1"/>
    <property type="match status" value="1"/>
</dbReference>
<dbReference type="AlphaFoldDB" id="A0A0G0L0X1"/>
<sequence length="994" mass="111259">MFKKWYLSVLVSFCLLLTVTAESLAQTSSDWYMAGANPSRTSWVNTQVDGNLIVEWYRPIEAYIPQHVQLVTYNNIIYVSTGKGLYALNAANGSTVWHFDTGLPMGHSPTIFEGKVYVGNHDKKLYCLDAATGQMLWSFNDAQAGYSVNPIVIKDSYTNNQPVILVGNRDGNFYAIGAHGHPQQGRVIWKYTIPNNSSIIMSAAYKDGVVYTTAMNNRLYALNVNTSNTQGQARWISGQWQGDPFMAYWPVIYRDKIIVSKSSDIKDGSRPGASSIIAPDGTSYTDFNGAERAAINAINPGNNTSGVDSVGEILPPTSWSGGYSVTDTQYAREYLEQPTPEEIQNDPVGRNRYGHKPWRREYYVINQNDGMEFTFDSDGDGLREYIPLLYWRAESGPMFPPAIGPNNLAYFTARFSRGQVMGWNLDFPSQLSFSDGNSYAIDEPLSISMAGNRVYTSLCCDRPAISFPITSGQQGIRYWWYTLSGSGKAPGYDEMWWVMSGAIDRHQSSYVGAKDWYGTADDGVKTTNASMNSHGVQNPLIPHNGRLFIHRSNAIIALGPGTAQGKETYLPIQNTQSAVVQPNLTALLENEIMKMINAGHLKAGYHVQNQLLAQWGQIFNYFTFPGDTLLALAQAYPYLSSGSKTSLANYIREEWSMYFYPTAYATRGFAEGADRQPISLPPEITADYANFGKSQTASGHSWQYPQHSIYGIWKYAQNVPESSRPPISELYQVARSKTQVPATTDTNVMTTTPYNINSWIAGYYGYLGLYTMAGSPPADATFRNSVQTELNRLLSWRASAFTKESYAYPDMRVQHKMDTSANFLWLTPELADYLANNISTKVNQALDEYLYLNQYWFVNRFENDMGESSTEHFHNYHALFLAKAWIRNESREELIKYLDVPAWERGDMYYIQNLVAAIEAPSNSGSTPTVTQTPTPVVILGDANGDGRVDGADYIIWLNHFNQNTSTGFRDGDFDNSGRVDGADYVIWVNNYII</sequence>
<keyword evidence="1" id="KW-0732">Signal</keyword>
<dbReference type="InterPro" id="IPR018247">
    <property type="entry name" value="EF_Hand_1_Ca_BS"/>
</dbReference>
<dbReference type="Proteomes" id="UP000034603">
    <property type="component" value="Unassembled WGS sequence"/>
</dbReference>
<organism evidence="3 4">
    <name type="scientific">Candidatus Woesebacteria bacterium GW2011_GWA1_37_8</name>
    <dbReference type="NCBI Taxonomy" id="1618546"/>
    <lineage>
        <taxon>Bacteria</taxon>
        <taxon>Candidatus Woeseibacteriota</taxon>
    </lineage>
</organism>
<dbReference type="InterPro" id="IPR018391">
    <property type="entry name" value="PQQ_b-propeller_rpt"/>
</dbReference>
<dbReference type="InterPro" id="IPR002372">
    <property type="entry name" value="PQQ_rpt_dom"/>
</dbReference>
<dbReference type="CDD" id="cd14256">
    <property type="entry name" value="Dockerin_I"/>
    <property type="match status" value="1"/>
</dbReference>
<dbReference type="InterPro" id="IPR002105">
    <property type="entry name" value="Dockerin_1_rpt"/>
</dbReference>
<reference evidence="3 4" key="1">
    <citation type="journal article" date="2015" name="Nature">
        <title>rRNA introns, odd ribosomes, and small enigmatic genomes across a large radiation of phyla.</title>
        <authorList>
            <person name="Brown C.T."/>
            <person name="Hug L.A."/>
            <person name="Thomas B.C."/>
            <person name="Sharon I."/>
            <person name="Castelle C.J."/>
            <person name="Singh A."/>
            <person name="Wilkins M.J."/>
            <person name="Williams K.H."/>
            <person name="Banfield J.F."/>
        </authorList>
    </citation>
    <scope>NUCLEOTIDE SEQUENCE [LARGE SCALE GENOMIC DNA]</scope>
</reference>